<dbReference type="GO" id="GO:0008811">
    <property type="term" value="F:chloramphenicol O-acetyltransferase activity"/>
    <property type="evidence" value="ECO:0007669"/>
    <property type="project" value="InterPro"/>
</dbReference>
<proteinExistence type="predicted"/>
<gene>
    <name evidence="2" type="ORF">VV02_25725</name>
</gene>
<evidence type="ECO:0000313" key="2">
    <source>
        <dbReference type="EMBL" id="AKU19311.1"/>
    </source>
</evidence>
<dbReference type="OrthoDB" id="9801766at2"/>
<accession>A0A0K1JRG8</accession>
<dbReference type="PANTHER" id="PTHR38474">
    <property type="entry name" value="SLR0299 PROTEIN"/>
    <property type="match status" value="1"/>
</dbReference>
<reference evidence="2 3" key="1">
    <citation type="submission" date="2015-03" db="EMBL/GenBank/DDBJ databases">
        <title>Luteipulveratus halotolerans sp. nov., a novel actinobacterium (Dermacoccaceae) from Sarawak, Malaysia.</title>
        <authorList>
            <person name="Juboi H."/>
            <person name="Basik A."/>
            <person name="Shamsul S.S."/>
            <person name="Arnold P."/>
            <person name="Schmitt E.K."/>
            <person name="Sanglier J.-J."/>
            <person name="Yeo T."/>
        </authorList>
    </citation>
    <scope>NUCLEOTIDE SEQUENCE [LARGE SCALE GENOMIC DNA]</scope>
    <source>
        <strain evidence="2 3">MN07-A0370</strain>
    </source>
</reference>
<dbReference type="PIRSF" id="PIRSF000440">
    <property type="entry name" value="CAT"/>
    <property type="match status" value="1"/>
</dbReference>
<dbReference type="STRING" id="571913.VV02_25725"/>
<dbReference type="PANTHER" id="PTHR38474:SF2">
    <property type="entry name" value="CHLORAMPHENICOL ACETYLTRANSFERASE"/>
    <property type="match status" value="1"/>
</dbReference>
<dbReference type="KEGG" id="lmoi:VV02_25725"/>
<evidence type="ECO:0000256" key="1">
    <source>
        <dbReference type="PIRSR" id="PIRSR000440-1"/>
    </source>
</evidence>
<keyword evidence="3" id="KW-1185">Reference proteome</keyword>
<organism evidence="2 3">
    <name type="scientific">Luteipulveratus mongoliensis</name>
    <dbReference type="NCBI Taxonomy" id="571913"/>
    <lineage>
        <taxon>Bacteria</taxon>
        <taxon>Bacillati</taxon>
        <taxon>Actinomycetota</taxon>
        <taxon>Actinomycetes</taxon>
        <taxon>Micrococcales</taxon>
        <taxon>Dermacoccaceae</taxon>
        <taxon>Luteipulveratus</taxon>
    </lineage>
</organism>
<feature type="active site" description="Proton acceptor" evidence="1">
    <location>
        <position position="191"/>
    </location>
</feature>
<keyword evidence="2" id="KW-0808">Transferase</keyword>
<dbReference type="Gene3D" id="3.30.559.10">
    <property type="entry name" value="Chloramphenicol acetyltransferase-like domain"/>
    <property type="match status" value="1"/>
</dbReference>
<sequence>MNTLRPLDLETWPRRGHFEHYTKRNPCTYSMTVELDATALRSALRGSGRTTYPAHVWTLATVINRHDELRLDRTADGSPAVWDVLHPAFTTFNAATETFACVCAEYDADFAVFHARMVETAGRYRDAIELFPQGGLPENTFDVSSLPWTSFTGFNLNIEGGEGHLRPILTLGRYVERGDRTLLPLAVQLNHAAADGLHAARLVNEVQALFDHPERWLTKPPVEPATR</sequence>
<dbReference type="SUPFAM" id="SSF52777">
    <property type="entry name" value="CoA-dependent acyltransferases"/>
    <property type="match status" value="1"/>
</dbReference>
<dbReference type="EMBL" id="CP011112">
    <property type="protein sequence ID" value="AKU19311.1"/>
    <property type="molecule type" value="Genomic_DNA"/>
</dbReference>
<dbReference type="AlphaFoldDB" id="A0A0K1JRG8"/>
<dbReference type="PATRIC" id="fig|571913.6.peg.5213"/>
<dbReference type="InterPro" id="IPR001707">
    <property type="entry name" value="Cmp_AcTrfase"/>
</dbReference>
<evidence type="ECO:0000313" key="3">
    <source>
        <dbReference type="Proteomes" id="UP000066480"/>
    </source>
</evidence>
<dbReference type="Proteomes" id="UP000066480">
    <property type="component" value="Chromosome"/>
</dbReference>
<dbReference type="SMART" id="SM01059">
    <property type="entry name" value="CAT"/>
    <property type="match status" value="1"/>
</dbReference>
<dbReference type="InterPro" id="IPR023213">
    <property type="entry name" value="CAT-like_dom_sf"/>
</dbReference>
<dbReference type="Pfam" id="PF00302">
    <property type="entry name" value="CAT"/>
    <property type="match status" value="1"/>
</dbReference>
<protein>
    <submittedName>
        <fullName evidence="2">Chloramphenicol acetyltransferase</fullName>
    </submittedName>
</protein>
<dbReference type="RefSeq" id="WP_052597561.1">
    <property type="nucleotide sequence ID" value="NZ_CP011112.1"/>
</dbReference>
<name>A0A0K1JRG8_9MICO</name>